<keyword evidence="3" id="KW-1185">Reference proteome</keyword>
<feature type="compositionally biased region" description="Polar residues" evidence="1">
    <location>
        <begin position="53"/>
        <end position="66"/>
    </location>
</feature>
<proteinExistence type="predicted"/>
<feature type="region of interest" description="Disordered" evidence="1">
    <location>
        <begin position="33"/>
        <end position="66"/>
    </location>
</feature>
<dbReference type="Proteomes" id="UP000729913">
    <property type="component" value="Unassembled WGS sequence"/>
</dbReference>
<dbReference type="AlphaFoldDB" id="A0A8J5V0N3"/>
<reference evidence="2" key="2">
    <citation type="submission" date="2021-04" db="EMBL/GenBank/DDBJ databases">
        <title>Genome-wide patterns of bracovirus chromosomal integration into multiple host tissues during parasitism.</title>
        <authorList>
            <person name="Chebbi M.A.C."/>
        </authorList>
    </citation>
    <scope>NUCLEOTIDE SEQUENCE</scope>
    <source>
        <tissue evidence="2">Whole body</tissue>
    </source>
</reference>
<evidence type="ECO:0000313" key="3">
    <source>
        <dbReference type="Proteomes" id="UP000729913"/>
    </source>
</evidence>
<sequence length="66" mass="7017">MVCFTYVDIGIARGVAKAVTCYKNTPQRNVAEVCESPGAPSGRVEVHSPHRVGTQSMGSSSTRPHT</sequence>
<evidence type="ECO:0000313" key="2">
    <source>
        <dbReference type="EMBL" id="KAG8040456.1"/>
    </source>
</evidence>
<protein>
    <submittedName>
        <fullName evidence="2">Uncharacterized protein</fullName>
    </submittedName>
</protein>
<name>A0A8J5V0N3_9HYME</name>
<reference evidence="2" key="1">
    <citation type="submission" date="2020-03" db="EMBL/GenBank/DDBJ databases">
        <authorList>
            <person name="Chebbi M.A."/>
            <person name="Drezen J.M."/>
        </authorList>
    </citation>
    <scope>NUCLEOTIDE SEQUENCE</scope>
    <source>
        <tissue evidence="2">Whole body</tissue>
    </source>
</reference>
<accession>A0A8J5V0N3</accession>
<organism evidence="2 3">
    <name type="scientific">Cotesia typhae</name>
    <dbReference type="NCBI Taxonomy" id="2053667"/>
    <lineage>
        <taxon>Eukaryota</taxon>
        <taxon>Metazoa</taxon>
        <taxon>Ecdysozoa</taxon>
        <taxon>Arthropoda</taxon>
        <taxon>Hexapoda</taxon>
        <taxon>Insecta</taxon>
        <taxon>Pterygota</taxon>
        <taxon>Neoptera</taxon>
        <taxon>Endopterygota</taxon>
        <taxon>Hymenoptera</taxon>
        <taxon>Apocrita</taxon>
        <taxon>Ichneumonoidea</taxon>
        <taxon>Braconidae</taxon>
        <taxon>Microgastrinae</taxon>
        <taxon>Cotesia</taxon>
    </lineage>
</organism>
<gene>
    <name evidence="2" type="ORF">G9C98_002452</name>
</gene>
<evidence type="ECO:0000256" key="1">
    <source>
        <dbReference type="SAM" id="MobiDB-lite"/>
    </source>
</evidence>
<comment type="caution">
    <text evidence="2">The sequence shown here is derived from an EMBL/GenBank/DDBJ whole genome shotgun (WGS) entry which is preliminary data.</text>
</comment>
<dbReference type="EMBL" id="JAAOIC020000020">
    <property type="protein sequence ID" value="KAG8040456.1"/>
    <property type="molecule type" value="Genomic_DNA"/>
</dbReference>